<accession>A0A484P6A8</accession>
<gene>
    <name evidence="1" type="ORF">ANDO1_1361</name>
</gene>
<proteinExistence type="predicted"/>
<reference evidence="1" key="1">
    <citation type="submission" date="2019-03" db="EMBL/GenBank/DDBJ databases">
        <authorList>
            <person name="Danneels B."/>
        </authorList>
    </citation>
    <scope>NUCLEOTIDE SEQUENCE</scope>
</reference>
<protein>
    <submittedName>
        <fullName evidence="1">Uncharacterized protein</fullName>
    </submittedName>
</protein>
<dbReference type="AlphaFoldDB" id="A0A484P6A8"/>
<organism evidence="1">
    <name type="scientific">plant metagenome</name>
    <dbReference type="NCBI Taxonomy" id="1297885"/>
    <lineage>
        <taxon>unclassified sequences</taxon>
        <taxon>metagenomes</taxon>
        <taxon>organismal metagenomes</taxon>
    </lineage>
</organism>
<name>A0A484P6A8_9ZZZZ</name>
<evidence type="ECO:0000313" key="1">
    <source>
        <dbReference type="EMBL" id="VFR19987.1"/>
    </source>
</evidence>
<sequence length="149" mass="15102">MALDRQRPGARGGRINGAASASWRLPAAPGLAAPGAGHAGILDHAAQLHRPGQPRRAGPGAAHGRGRAHVLRAGRLRGHRGLCLGVDDRADRAVALAGPRGRPGRDGAAGLRAGRHHLAALGALPALGHHRLGPVAVLPFRQHGIAGQA</sequence>
<dbReference type="EMBL" id="CAADHZ010000004">
    <property type="protein sequence ID" value="VFR19987.1"/>
    <property type="molecule type" value="Genomic_DNA"/>
</dbReference>